<gene>
    <name evidence="6" type="ORF">WJX74_005867</name>
</gene>
<dbReference type="GO" id="GO:0032259">
    <property type="term" value="P:methylation"/>
    <property type="evidence" value="ECO:0007669"/>
    <property type="project" value="UniProtKB-KW"/>
</dbReference>
<dbReference type="Proteomes" id="UP001438707">
    <property type="component" value="Unassembled WGS sequence"/>
</dbReference>
<evidence type="ECO:0000256" key="1">
    <source>
        <dbReference type="ARBA" id="ARBA00011975"/>
    </source>
</evidence>
<keyword evidence="7" id="KW-1185">Reference proteome</keyword>
<dbReference type="GO" id="GO:0003886">
    <property type="term" value="F:DNA (cytosine-5-)-methyltransferase activity"/>
    <property type="evidence" value="ECO:0007669"/>
    <property type="project" value="UniProtKB-EC"/>
</dbReference>
<organism evidence="6 7">
    <name type="scientific">Apatococcus lobatus</name>
    <dbReference type="NCBI Taxonomy" id="904363"/>
    <lineage>
        <taxon>Eukaryota</taxon>
        <taxon>Viridiplantae</taxon>
        <taxon>Chlorophyta</taxon>
        <taxon>core chlorophytes</taxon>
        <taxon>Trebouxiophyceae</taxon>
        <taxon>Chlorellales</taxon>
        <taxon>Chlorellaceae</taxon>
        <taxon>Apatococcus</taxon>
    </lineage>
</organism>
<keyword evidence="2" id="KW-0489">Methyltransferase</keyword>
<protein>
    <recommendedName>
        <fullName evidence="1">DNA (cytosine-5-)-methyltransferase</fullName>
        <ecNumber evidence="1">2.1.1.37</ecNumber>
    </recommendedName>
</protein>
<feature type="compositionally biased region" description="Polar residues" evidence="5">
    <location>
        <begin position="309"/>
        <end position="332"/>
    </location>
</feature>
<feature type="compositionally biased region" description="Low complexity" evidence="5">
    <location>
        <begin position="127"/>
        <end position="144"/>
    </location>
</feature>
<dbReference type="Pfam" id="PF00145">
    <property type="entry name" value="DNA_methylase"/>
    <property type="match status" value="1"/>
</dbReference>
<dbReference type="InterPro" id="IPR050390">
    <property type="entry name" value="C5-Methyltransferase"/>
</dbReference>
<feature type="region of interest" description="Disordered" evidence="5">
    <location>
        <begin position="26"/>
        <end position="60"/>
    </location>
</feature>
<dbReference type="GO" id="GO:0005634">
    <property type="term" value="C:nucleus"/>
    <property type="evidence" value="ECO:0007669"/>
    <property type="project" value="TreeGrafter"/>
</dbReference>
<proteinExistence type="predicted"/>
<dbReference type="AlphaFoldDB" id="A0AAW1RFT6"/>
<dbReference type="Gene3D" id="3.40.50.150">
    <property type="entry name" value="Vaccinia Virus protein VP39"/>
    <property type="match status" value="1"/>
</dbReference>
<sequence length="873" mass="97228">MPTHLPDHLQAQHQEFERFTALRRQKERDEQYARQLQAQEELVAPSTVAEPSSKATDVWDSSTRCLTDVQQHTESADERLARRLQGQRREQPSGPASDRRAMLLARQRAKLAFFQQEHQSRQHQAKLPQQPQQVQQQQQQQLPLKTPSEVAREGQQPVAASPWTFEAATSLRAGQYGLIEPPADSCQAGHGFELVRLLRLDNFQRTCHVEFLEPDSAPGPVLQRRFGKYQKQPDGKPLPQGWHGRLAFDNFFYSFQALEDGHIPPAIQQVIRVYTAERTRQIALAEDRAVPHPDQSASLGACLSRISADGSTAEQHEQGSSVPESSSFTTRPTHLHRLPQAPPFPLHAQVPSQLADLPEHGTYGSTSKEEEEARSGAALEAGHSSNPGLAASIPMQKQRIAACLAVPRKRIKPAASWSRTHLVPEVDSCDDEGNYLPSAAEQAETGEDSFFDDDDGGFLEDTHALKPSDTAMSGRKTSRKAYRNGIARLQRGHQDLSRICSYRLNPQDLDEVMPSFTAPFFVYEQVYSINTDWLHIAGEIYESLYNHPPVILDSAPGLSPARRQRTYTTNIRDHYELPDELAPDLEDLLGLSGCGLPVWFSELFEAGYFNTVNTRTFPSAKCNHAISSWAGQHPGEPLPMSITGLDGTKYAARKVAARYNLVPDKRHRVRGMLPEQAETLLGFSPGHTRRAGPDNGEKLSDSKRREMLGNSFQTDTVAHLLRPLKALQDSGRLTKNLVVLSLFDGIAGAAVALEKAGVAFSDYISVEKQWDCRAVMERYFDSLPAKHRPRRSYVTDCDGKPVHDVRGVTRQWLQSQISQTGIHLIIGGSPCNNITSSNRVAASRKGFSGEDSHLFSQYARILRDVKDASPSML</sequence>
<dbReference type="PANTHER" id="PTHR23068:SF25">
    <property type="entry name" value="DNA (CYTOSINE-5)-METHYLTRANSFERASE DRM2"/>
    <property type="match status" value="1"/>
</dbReference>
<name>A0AAW1RFT6_9CHLO</name>
<evidence type="ECO:0000256" key="5">
    <source>
        <dbReference type="SAM" id="MobiDB-lite"/>
    </source>
</evidence>
<comment type="caution">
    <text evidence="6">The sequence shown here is derived from an EMBL/GenBank/DDBJ whole genome shotgun (WGS) entry which is preliminary data.</text>
</comment>
<dbReference type="InterPro" id="IPR029063">
    <property type="entry name" value="SAM-dependent_MTases_sf"/>
</dbReference>
<evidence type="ECO:0000313" key="7">
    <source>
        <dbReference type="Proteomes" id="UP001438707"/>
    </source>
</evidence>
<dbReference type="EMBL" id="JALJOS010000012">
    <property type="protein sequence ID" value="KAK9832310.1"/>
    <property type="molecule type" value="Genomic_DNA"/>
</dbReference>
<dbReference type="InterPro" id="IPR001525">
    <property type="entry name" value="C5_MeTfrase"/>
</dbReference>
<feature type="region of interest" description="Disordered" evidence="5">
    <location>
        <begin position="115"/>
        <end position="162"/>
    </location>
</feature>
<evidence type="ECO:0000256" key="3">
    <source>
        <dbReference type="ARBA" id="ARBA00022679"/>
    </source>
</evidence>
<evidence type="ECO:0000256" key="4">
    <source>
        <dbReference type="ARBA" id="ARBA00022691"/>
    </source>
</evidence>
<keyword evidence="4" id="KW-0949">S-adenosyl-L-methionine</keyword>
<reference evidence="6 7" key="1">
    <citation type="journal article" date="2024" name="Nat. Commun.">
        <title>Phylogenomics reveals the evolutionary origins of lichenization in chlorophyte algae.</title>
        <authorList>
            <person name="Puginier C."/>
            <person name="Libourel C."/>
            <person name="Otte J."/>
            <person name="Skaloud P."/>
            <person name="Haon M."/>
            <person name="Grisel S."/>
            <person name="Petersen M."/>
            <person name="Berrin J.G."/>
            <person name="Delaux P.M."/>
            <person name="Dal Grande F."/>
            <person name="Keller J."/>
        </authorList>
    </citation>
    <scope>NUCLEOTIDE SEQUENCE [LARGE SCALE GENOMIC DNA]</scope>
    <source>
        <strain evidence="6 7">SAG 2145</strain>
    </source>
</reference>
<evidence type="ECO:0000313" key="6">
    <source>
        <dbReference type="EMBL" id="KAK9832310.1"/>
    </source>
</evidence>
<feature type="compositionally biased region" description="Polar residues" evidence="5">
    <location>
        <begin position="49"/>
        <end position="60"/>
    </location>
</feature>
<dbReference type="PANTHER" id="PTHR23068">
    <property type="entry name" value="DNA CYTOSINE-5- -METHYLTRANSFERASE 3-RELATED"/>
    <property type="match status" value="1"/>
</dbReference>
<dbReference type="SUPFAM" id="SSF53335">
    <property type="entry name" value="S-adenosyl-L-methionine-dependent methyltransferases"/>
    <property type="match status" value="2"/>
</dbReference>
<feature type="region of interest" description="Disordered" evidence="5">
    <location>
        <begin position="308"/>
        <end position="390"/>
    </location>
</feature>
<accession>A0AAW1RFT6</accession>
<dbReference type="EC" id="2.1.1.37" evidence="1"/>
<evidence type="ECO:0000256" key="2">
    <source>
        <dbReference type="ARBA" id="ARBA00022603"/>
    </source>
</evidence>
<keyword evidence="3" id="KW-0808">Transferase</keyword>